<feature type="compositionally biased region" description="Basic and acidic residues" evidence="1">
    <location>
        <begin position="191"/>
        <end position="205"/>
    </location>
</feature>
<feature type="transmembrane region" description="Helical" evidence="2">
    <location>
        <begin position="33"/>
        <end position="54"/>
    </location>
</feature>
<keyword evidence="2" id="KW-0812">Transmembrane</keyword>
<dbReference type="EMBL" id="DF237037">
    <property type="protein sequence ID" value="GAQ81708.1"/>
    <property type="molecule type" value="Genomic_DNA"/>
</dbReference>
<proteinExistence type="predicted"/>
<dbReference type="OMA" id="NCEDDSP"/>
<dbReference type="Gene3D" id="1.10.8.270">
    <property type="entry name" value="putative rabgap domain of human tbc1 domain family member 14 like domains"/>
    <property type="match status" value="1"/>
</dbReference>
<reference evidence="4 5" key="1">
    <citation type="journal article" date="2014" name="Nat. Commun.">
        <title>Klebsormidium flaccidum genome reveals primary factors for plant terrestrial adaptation.</title>
        <authorList>
            <person name="Hori K."/>
            <person name="Maruyama F."/>
            <person name="Fujisawa T."/>
            <person name="Togashi T."/>
            <person name="Yamamoto N."/>
            <person name="Seo M."/>
            <person name="Sato S."/>
            <person name="Yamada T."/>
            <person name="Mori H."/>
            <person name="Tajima N."/>
            <person name="Moriyama T."/>
            <person name="Ikeuchi M."/>
            <person name="Watanabe M."/>
            <person name="Wada H."/>
            <person name="Kobayashi K."/>
            <person name="Saito M."/>
            <person name="Masuda T."/>
            <person name="Sasaki-Sekimoto Y."/>
            <person name="Mashiguchi K."/>
            <person name="Awai K."/>
            <person name="Shimojima M."/>
            <person name="Masuda S."/>
            <person name="Iwai M."/>
            <person name="Nobusawa T."/>
            <person name="Narise T."/>
            <person name="Kondo S."/>
            <person name="Saito H."/>
            <person name="Sato R."/>
            <person name="Murakawa M."/>
            <person name="Ihara Y."/>
            <person name="Oshima-Yamada Y."/>
            <person name="Ohtaka K."/>
            <person name="Satoh M."/>
            <person name="Sonobe K."/>
            <person name="Ishii M."/>
            <person name="Ohtani R."/>
            <person name="Kanamori-Sato M."/>
            <person name="Honoki R."/>
            <person name="Miyazaki D."/>
            <person name="Mochizuki H."/>
            <person name="Umetsu J."/>
            <person name="Higashi K."/>
            <person name="Shibata D."/>
            <person name="Kamiya Y."/>
            <person name="Sato N."/>
            <person name="Nakamura Y."/>
            <person name="Tabata S."/>
            <person name="Ida S."/>
            <person name="Kurokawa K."/>
            <person name="Ohta H."/>
        </authorList>
    </citation>
    <scope>NUCLEOTIDE SEQUENCE [LARGE SCALE GENOMIC DNA]</scope>
    <source>
        <strain evidence="4 5">NIES-2285</strain>
    </source>
</reference>
<evidence type="ECO:0000313" key="5">
    <source>
        <dbReference type="Proteomes" id="UP000054558"/>
    </source>
</evidence>
<dbReference type="Proteomes" id="UP000054558">
    <property type="component" value="Unassembled WGS sequence"/>
</dbReference>
<evidence type="ECO:0000256" key="1">
    <source>
        <dbReference type="SAM" id="MobiDB-lite"/>
    </source>
</evidence>
<dbReference type="PROSITE" id="PS50086">
    <property type="entry name" value="TBC_RABGAP"/>
    <property type="match status" value="1"/>
</dbReference>
<accession>A0A1Y1I0U1</accession>
<dbReference type="OrthoDB" id="10264062at2759"/>
<dbReference type="InterPro" id="IPR035969">
    <property type="entry name" value="Rab-GAP_TBC_sf"/>
</dbReference>
<name>A0A1Y1I0U1_KLENI</name>
<evidence type="ECO:0000259" key="3">
    <source>
        <dbReference type="PROSITE" id="PS50086"/>
    </source>
</evidence>
<dbReference type="SMART" id="SM00164">
    <property type="entry name" value="TBC"/>
    <property type="match status" value="1"/>
</dbReference>
<dbReference type="STRING" id="105231.A0A1Y1I0U1"/>
<feature type="compositionally biased region" description="Polar residues" evidence="1">
    <location>
        <begin position="266"/>
        <end position="282"/>
    </location>
</feature>
<dbReference type="PANTHER" id="PTHR22957:SF507">
    <property type="entry name" value="OS08G0547200 PROTEIN"/>
    <property type="match status" value="1"/>
</dbReference>
<evidence type="ECO:0000256" key="2">
    <source>
        <dbReference type="SAM" id="Phobius"/>
    </source>
</evidence>
<gene>
    <name evidence="4" type="ORF">KFL_000880230</name>
</gene>
<dbReference type="PANTHER" id="PTHR22957">
    <property type="entry name" value="TBC1 DOMAIN FAMILY MEMBER GTPASE-ACTIVATING PROTEIN"/>
    <property type="match status" value="1"/>
</dbReference>
<dbReference type="SUPFAM" id="SSF47923">
    <property type="entry name" value="Ypt/Rab-GAP domain of gyp1p"/>
    <property type="match status" value="2"/>
</dbReference>
<dbReference type="Pfam" id="PF00566">
    <property type="entry name" value="RabGAP-TBC"/>
    <property type="match status" value="1"/>
</dbReference>
<protein>
    <submittedName>
        <fullName evidence="4">GTPase-activating protein</fullName>
    </submittedName>
</protein>
<dbReference type="InterPro" id="IPR000195">
    <property type="entry name" value="Rab-GAP-TBC_dom"/>
</dbReference>
<keyword evidence="5" id="KW-1185">Reference proteome</keyword>
<dbReference type="Gene3D" id="1.10.472.80">
    <property type="entry name" value="Ypt/Rab-GAP domain of gyp1p, domain 3"/>
    <property type="match status" value="1"/>
</dbReference>
<feature type="region of interest" description="Disordered" evidence="1">
    <location>
        <begin position="170"/>
        <end position="289"/>
    </location>
</feature>
<sequence length="564" mass="62000">MLQQLEPLVSGLVNFQHSMGIFRGLAAPSNQHAAALAIGVGVALVAGVAGVYIIQGQTPWSSTKRRPKPLTAEDWKNAFDGDGRLLNNGAQVIGRVRRGGVAPEIRSEVWPFLLGVHELDSTEGERKKKEPERRRKFARLRKQVEALSQRIKEEAVRKEKEEEVAALQREAKRNRNQAEEGALVANGTGADGKEGRESGQKERSVGMESSFESTTQNSDRHQTDAQSGDPSPAKARDGSDSASASREMDATETGGADDLAKPGTSPLKTSNPSESSKPSETGNPKPPEDAQALEEFQTWLRIIRLDAVRMNAAWIPYAPAQAACDPGRAEEMARAVGLENDEHLEPARRAHAARLVAILEAYAVYDKETGYCQGMSDLLSPFVALIESDAEAFWCFQRLMKTAKHNFRIDERGIRGQLDRIAAILEHGDPELYQHLAKIGAGDCIFAYRMVVVLFRRELSFEQTLCLWEVCWADALAAEQIESVAKAASMVGGTVEQSSGQKKATKELLLYAIAAAVRQRRRKILDECSAMDEALRECNAMANNIDLWRTLQDARALVQICAKK</sequence>
<feature type="domain" description="Rab-GAP TBC" evidence="3">
    <location>
        <begin position="100"/>
        <end position="475"/>
    </location>
</feature>
<keyword evidence="2" id="KW-0472">Membrane</keyword>
<dbReference type="GO" id="GO:0005096">
    <property type="term" value="F:GTPase activator activity"/>
    <property type="evidence" value="ECO:0000318"/>
    <property type="project" value="GO_Central"/>
</dbReference>
<keyword evidence="2" id="KW-1133">Transmembrane helix</keyword>
<evidence type="ECO:0000313" key="4">
    <source>
        <dbReference type="EMBL" id="GAQ81708.1"/>
    </source>
</evidence>
<organism evidence="4 5">
    <name type="scientific">Klebsormidium nitens</name>
    <name type="common">Green alga</name>
    <name type="synonym">Ulothrix nitens</name>
    <dbReference type="NCBI Taxonomy" id="105231"/>
    <lineage>
        <taxon>Eukaryota</taxon>
        <taxon>Viridiplantae</taxon>
        <taxon>Streptophyta</taxon>
        <taxon>Klebsormidiophyceae</taxon>
        <taxon>Klebsormidiales</taxon>
        <taxon>Klebsormidiaceae</taxon>
        <taxon>Klebsormidium</taxon>
    </lineage>
</organism>
<dbReference type="AlphaFoldDB" id="A0A1Y1I0U1"/>